<dbReference type="InParanoid" id="A0A6P9EEU2"/>
<accession>A0A6P9EEU2</accession>
<evidence type="ECO:0000313" key="5">
    <source>
        <dbReference type="Proteomes" id="UP000235220"/>
    </source>
</evidence>
<feature type="domain" description="C3H1-type" evidence="4">
    <location>
        <begin position="6"/>
        <end position="32"/>
    </location>
</feature>
<feature type="coiled-coil region" evidence="2">
    <location>
        <begin position="284"/>
        <end position="377"/>
    </location>
</feature>
<evidence type="ECO:0000256" key="2">
    <source>
        <dbReference type="SAM" id="Coils"/>
    </source>
</evidence>
<keyword evidence="3" id="KW-0812">Transmembrane</keyword>
<keyword evidence="3" id="KW-0472">Membrane</keyword>
<evidence type="ECO:0000256" key="3">
    <source>
        <dbReference type="SAM" id="Phobius"/>
    </source>
</evidence>
<dbReference type="PROSITE" id="PS50103">
    <property type="entry name" value="ZF_C3H1"/>
    <property type="match status" value="1"/>
</dbReference>
<dbReference type="PANTHER" id="PTHR38160">
    <property type="entry name" value="ZINC FINGER CCCH DOMAIN-CONTAINING PROTEIN 40"/>
    <property type="match status" value="1"/>
</dbReference>
<dbReference type="InterPro" id="IPR000571">
    <property type="entry name" value="Znf_CCCH"/>
</dbReference>
<evidence type="ECO:0000256" key="1">
    <source>
        <dbReference type="PROSITE-ProRule" id="PRU00723"/>
    </source>
</evidence>
<dbReference type="FunCoup" id="A0A6P9EEU2">
    <property type="interactions" value="1636"/>
</dbReference>
<dbReference type="PANTHER" id="PTHR38160:SF1">
    <property type="entry name" value="ZINC FINGER CCCH DOMAIN-CONTAINING PROTEIN 40"/>
    <property type="match status" value="1"/>
</dbReference>
<dbReference type="OrthoDB" id="665283at2759"/>
<protein>
    <submittedName>
        <fullName evidence="6">Zinc finger CCCH domain-containing protein 13-like</fullName>
    </submittedName>
</protein>
<keyword evidence="5" id="KW-1185">Reference proteome</keyword>
<dbReference type="KEGG" id="jre:108990785"/>
<feature type="zinc finger region" description="C3H1-type" evidence="1">
    <location>
        <begin position="6"/>
        <end position="32"/>
    </location>
</feature>
<proteinExistence type="predicted"/>
<dbReference type="RefSeq" id="XP_035545964.1">
    <property type="nucleotide sequence ID" value="XM_035690071.1"/>
</dbReference>
<name>A0A6P9EEU2_JUGRE</name>
<organism evidence="5 6">
    <name type="scientific">Juglans regia</name>
    <name type="common">English walnut</name>
    <dbReference type="NCBI Taxonomy" id="51240"/>
    <lineage>
        <taxon>Eukaryota</taxon>
        <taxon>Viridiplantae</taxon>
        <taxon>Streptophyta</taxon>
        <taxon>Embryophyta</taxon>
        <taxon>Tracheophyta</taxon>
        <taxon>Spermatophyta</taxon>
        <taxon>Magnoliopsida</taxon>
        <taxon>eudicotyledons</taxon>
        <taxon>Gunneridae</taxon>
        <taxon>Pentapetalae</taxon>
        <taxon>rosids</taxon>
        <taxon>fabids</taxon>
        <taxon>Fagales</taxon>
        <taxon>Juglandaceae</taxon>
        <taxon>Juglans</taxon>
    </lineage>
</organism>
<keyword evidence="1" id="KW-0862">Zinc</keyword>
<dbReference type="Gene3D" id="4.10.1000.10">
    <property type="entry name" value="Zinc finger, CCCH-type"/>
    <property type="match status" value="1"/>
</dbReference>
<reference evidence="6" key="1">
    <citation type="submission" date="2025-08" db="UniProtKB">
        <authorList>
            <consortium name="RefSeq"/>
        </authorList>
    </citation>
    <scope>IDENTIFICATION</scope>
    <source>
        <tissue evidence="6">Leaves</tissue>
    </source>
</reference>
<dbReference type="AlphaFoldDB" id="A0A6P9EEU2"/>
<keyword evidence="2" id="KW-0175">Coiled coil</keyword>
<feature type="transmembrane region" description="Helical" evidence="3">
    <location>
        <begin position="44"/>
        <end position="67"/>
    </location>
</feature>
<dbReference type="Proteomes" id="UP000235220">
    <property type="component" value="Chromosome 1"/>
</dbReference>
<dbReference type="GeneID" id="108990785"/>
<dbReference type="GO" id="GO:0008270">
    <property type="term" value="F:zinc ion binding"/>
    <property type="evidence" value="ECO:0007669"/>
    <property type="project" value="UniProtKB-KW"/>
</dbReference>
<keyword evidence="1" id="KW-0479">Metal-binding</keyword>
<dbReference type="InterPro" id="IPR045868">
    <property type="entry name" value="Znf_C3H13/40"/>
</dbReference>
<evidence type="ECO:0000313" key="6">
    <source>
        <dbReference type="RefSeq" id="XP_035545964.1"/>
    </source>
</evidence>
<keyword evidence="3" id="KW-1133">Transmembrane helix</keyword>
<evidence type="ECO:0000259" key="4">
    <source>
        <dbReference type="PROSITE" id="PS50103"/>
    </source>
</evidence>
<sequence length="591" mass="66964">MVERKLFKTKLCVLYQKGRCTRQSCSFAHGDSELRGFSGSYTGIYIFLDIWLVAFFFRTDYVGWLFYLKADCGVYLESFIIAIMHLQTIKVFLTDHDISSSMLTTKGGLVKGSNAIAATYDTTFSTSLLDLVDLCDKDKDATSSLLDSTLKCEGYFNDLKKKMEISVLLYQISYSDVKLIHIDLVCCLKTLFYVIAARREYHGSDLRNKLDRTHSPPRRYTPVRDARGRQTLCEYSSTISIERMRKRMKKQHFNGKGDFSGSLRIFERTEDRVKEGKIASTDSRDDLKDQLKKMQSDINMLEHHKIQLGVYLEEGVQEADSLSSRIQELEAQLYKEKEECKRITSRMKKFVKVHNRHSRIQDELKRSQVRLQKLGDQLGSDITRNGANEEDSINIVSDGETNGFPVTNPHNDLQNDASSGKKRLCASRVEPADSTRLGHLDDTIRFKKLSRWNLQPVQSNESNEVEALHNGTDSAKSLAKEGKNKRGKTVLTSILNADKMKALDSALVPSTSMAAHVEDEEVEIELDRLEVNEPAATGIGKGPANEIMGVLPFQLPPPPPIRRNGYLLYEGDNENVDVDALEEEIENVDII</sequence>
<gene>
    <name evidence="6" type="primary">LOC108990785</name>
</gene>
<keyword evidence="1" id="KW-0863">Zinc-finger</keyword>